<gene>
    <name evidence="8" type="ORF">G293_04185</name>
</gene>
<evidence type="ECO:0000256" key="5">
    <source>
        <dbReference type="PIRSR" id="PIRSR600888-1"/>
    </source>
</evidence>
<dbReference type="EMBL" id="CP004021">
    <property type="protein sequence ID" value="AKK20461.1"/>
    <property type="molecule type" value="Genomic_DNA"/>
</dbReference>
<feature type="active site" description="Proton acceptor" evidence="5">
    <location>
        <position position="57"/>
    </location>
</feature>
<evidence type="ECO:0000256" key="7">
    <source>
        <dbReference type="RuleBase" id="RU364069"/>
    </source>
</evidence>
<evidence type="ECO:0000256" key="2">
    <source>
        <dbReference type="ARBA" id="ARBA00001997"/>
    </source>
</evidence>
<feature type="site" description="Participates in a stacking interaction with the thymidine ring of dTDP-4-oxo-6-deoxyglucose" evidence="6">
    <location>
        <position position="133"/>
    </location>
</feature>
<comment type="similarity">
    <text evidence="7">Belongs to the dTDP-4-dehydrorhamnose 3,5-epimerase family.</text>
</comment>
<dbReference type="Proteomes" id="UP000035503">
    <property type="component" value="Chromosome"/>
</dbReference>
<feature type="active site" description="Proton donor" evidence="5">
    <location>
        <position position="127"/>
    </location>
</feature>
<sequence>MDSNPVRVIKTRKFEDSRGWFSETHNDKFLKKNGFQDFFVQDNHSCSFHSGTIRGLHFQYPPYAQAKLVRCVFGRIFDVVVDIRKNSPTYGHWVSLELSASNGFQLYVPVGFAHGFITLEMNTEVIYKVTNFYSVEHDSGIVWNDRSINITWPLLEQISPYLSEKDKNLPCLNQLDSPFEYDGFPLRSLELDRNLLCV</sequence>
<dbReference type="PANTHER" id="PTHR21047">
    <property type="entry name" value="DTDP-6-DEOXY-D-GLUCOSE-3,5 EPIMERASE"/>
    <property type="match status" value="1"/>
</dbReference>
<comment type="function">
    <text evidence="2 7">Catalyzes the epimerization of the C3' and C5'positions of dTDP-6-deoxy-D-xylo-4-hexulose, forming dTDP-6-deoxy-L-lyxo-4-hexulose.</text>
</comment>
<protein>
    <recommendedName>
        <fullName evidence="4 7">dTDP-4-dehydrorhamnose 3,5-epimerase</fullName>
        <ecNumber evidence="3 7">5.1.3.13</ecNumber>
    </recommendedName>
    <alternativeName>
        <fullName evidence="7">Thymidine diphospho-4-keto-rhamnose 3,5-epimerase</fullName>
    </alternativeName>
</protein>
<reference evidence="8 9" key="1">
    <citation type="journal article" date="2015" name="Genome Announc.">
        <title>Complete Genome Sequence of 'Candidatus Liberibacter africanus,' a Bacterium Associated with Citrus Huanglongbing.</title>
        <authorList>
            <person name="Lin H."/>
            <person name="Pietersen G."/>
            <person name="Han C."/>
            <person name="Read D.A."/>
            <person name="Lou B."/>
            <person name="Gupta G."/>
            <person name="Civerolo E.L."/>
        </authorList>
    </citation>
    <scope>NUCLEOTIDE SEQUENCE [LARGE SCALE GENOMIC DNA]</scope>
    <source>
        <strain evidence="8 9">PTSAPSY</strain>
    </source>
</reference>
<evidence type="ECO:0000256" key="6">
    <source>
        <dbReference type="PIRSR" id="PIRSR600888-3"/>
    </source>
</evidence>
<dbReference type="GO" id="GO:0000271">
    <property type="term" value="P:polysaccharide biosynthetic process"/>
    <property type="evidence" value="ECO:0007669"/>
    <property type="project" value="TreeGrafter"/>
</dbReference>
<dbReference type="AlphaFoldDB" id="A0A0G3I3M6"/>
<dbReference type="GO" id="GO:0005829">
    <property type="term" value="C:cytosol"/>
    <property type="evidence" value="ECO:0007669"/>
    <property type="project" value="TreeGrafter"/>
</dbReference>
<evidence type="ECO:0000313" key="8">
    <source>
        <dbReference type="EMBL" id="AKK20461.1"/>
    </source>
</evidence>
<keyword evidence="7" id="KW-0413">Isomerase</keyword>
<dbReference type="GO" id="GO:0008830">
    <property type="term" value="F:dTDP-4-dehydrorhamnose 3,5-epimerase activity"/>
    <property type="evidence" value="ECO:0007669"/>
    <property type="project" value="UniProtKB-UniRule"/>
</dbReference>
<dbReference type="Gene3D" id="2.60.120.10">
    <property type="entry name" value="Jelly Rolls"/>
    <property type="match status" value="1"/>
</dbReference>
<dbReference type="InterPro" id="IPR000888">
    <property type="entry name" value="RmlC-like"/>
</dbReference>
<dbReference type="Pfam" id="PF00908">
    <property type="entry name" value="dTDP_sugar_isom"/>
    <property type="match status" value="1"/>
</dbReference>
<dbReference type="GO" id="GO:0019305">
    <property type="term" value="P:dTDP-rhamnose biosynthetic process"/>
    <property type="evidence" value="ECO:0007669"/>
    <property type="project" value="UniProtKB-UniRule"/>
</dbReference>
<dbReference type="CDD" id="cd00438">
    <property type="entry name" value="cupin_RmlC"/>
    <property type="match status" value="1"/>
</dbReference>
<dbReference type="EC" id="5.1.3.13" evidence="3 7"/>
<dbReference type="KEGG" id="lau:G293_04185"/>
<dbReference type="InterPro" id="IPR014710">
    <property type="entry name" value="RmlC-like_jellyroll"/>
</dbReference>
<dbReference type="SUPFAM" id="SSF51182">
    <property type="entry name" value="RmlC-like cupins"/>
    <property type="match status" value="1"/>
</dbReference>
<dbReference type="OrthoDB" id="9800680at2"/>
<dbReference type="STRING" id="1277257.G293_04185"/>
<comment type="pathway">
    <text evidence="7">Carbohydrate biosynthesis; dTDP-L-rhamnose biosynthesis.</text>
</comment>
<dbReference type="PATRIC" id="fig|1277257.4.peg.901"/>
<keyword evidence="9" id="KW-1185">Reference proteome</keyword>
<comment type="subunit">
    <text evidence="7">Homodimer.</text>
</comment>
<dbReference type="UniPathway" id="UPA00124"/>
<proteinExistence type="inferred from homology"/>
<dbReference type="InterPro" id="IPR011051">
    <property type="entry name" value="RmlC_Cupin_sf"/>
</dbReference>
<dbReference type="PANTHER" id="PTHR21047:SF2">
    <property type="entry name" value="THYMIDINE DIPHOSPHO-4-KETO-RHAMNOSE 3,5-EPIMERASE"/>
    <property type="match status" value="1"/>
</dbReference>
<evidence type="ECO:0000256" key="3">
    <source>
        <dbReference type="ARBA" id="ARBA00012098"/>
    </source>
</evidence>
<organism evidence="8 9">
    <name type="scientific">Candidatus Liberibacter africanus PTSAPSY</name>
    <dbReference type="NCBI Taxonomy" id="1277257"/>
    <lineage>
        <taxon>Bacteria</taxon>
        <taxon>Pseudomonadati</taxon>
        <taxon>Pseudomonadota</taxon>
        <taxon>Alphaproteobacteria</taxon>
        <taxon>Hyphomicrobiales</taxon>
        <taxon>Rhizobiaceae</taxon>
        <taxon>Liberibacter</taxon>
    </lineage>
</organism>
<comment type="catalytic activity">
    <reaction evidence="1 7">
        <text>dTDP-4-dehydro-6-deoxy-alpha-D-glucose = dTDP-4-dehydro-beta-L-rhamnose</text>
        <dbReference type="Rhea" id="RHEA:16969"/>
        <dbReference type="ChEBI" id="CHEBI:57649"/>
        <dbReference type="ChEBI" id="CHEBI:62830"/>
        <dbReference type="EC" id="5.1.3.13"/>
    </reaction>
</comment>
<evidence type="ECO:0000256" key="1">
    <source>
        <dbReference type="ARBA" id="ARBA00001298"/>
    </source>
</evidence>
<dbReference type="NCBIfam" id="TIGR01221">
    <property type="entry name" value="rmlC"/>
    <property type="match status" value="1"/>
</dbReference>
<accession>A0A0G3I3M6</accession>
<evidence type="ECO:0000313" key="9">
    <source>
        <dbReference type="Proteomes" id="UP000035503"/>
    </source>
</evidence>
<name>A0A0G3I3M6_LIBAF</name>
<dbReference type="RefSeq" id="WP_047264437.1">
    <property type="nucleotide sequence ID" value="NZ_CP004021.1"/>
</dbReference>
<evidence type="ECO:0000256" key="4">
    <source>
        <dbReference type="ARBA" id="ARBA00019595"/>
    </source>
</evidence>